<feature type="coiled-coil region" evidence="1">
    <location>
        <begin position="610"/>
        <end position="712"/>
    </location>
</feature>
<reference evidence="3 4" key="1">
    <citation type="journal article" date="2016" name="Proc. Natl. Acad. Sci. U.S.A.">
        <title>Comparative genomics of biotechnologically important yeasts.</title>
        <authorList>
            <person name="Riley R."/>
            <person name="Haridas S."/>
            <person name="Wolfe K.H."/>
            <person name="Lopes M.R."/>
            <person name="Hittinger C.T."/>
            <person name="Goeker M."/>
            <person name="Salamov A.A."/>
            <person name="Wisecaver J.H."/>
            <person name="Long T.M."/>
            <person name="Calvey C.H."/>
            <person name="Aerts A.L."/>
            <person name="Barry K.W."/>
            <person name="Choi C."/>
            <person name="Clum A."/>
            <person name="Coughlan A.Y."/>
            <person name="Deshpande S."/>
            <person name="Douglass A.P."/>
            <person name="Hanson S.J."/>
            <person name="Klenk H.-P."/>
            <person name="LaButti K.M."/>
            <person name="Lapidus A."/>
            <person name="Lindquist E.A."/>
            <person name="Lipzen A.M."/>
            <person name="Meier-Kolthoff J.P."/>
            <person name="Ohm R.A."/>
            <person name="Otillar R.P."/>
            <person name="Pangilinan J.L."/>
            <person name="Peng Y."/>
            <person name="Rokas A."/>
            <person name="Rosa C.A."/>
            <person name="Scheuner C."/>
            <person name="Sibirny A.A."/>
            <person name="Slot J.C."/>
            <person name="Stielow J.B."/>
            <person name="Sun H."/>
            <person name="Kurtzman C.P."/>
            <person name="Blackwell M."/>
            <person name="Grigoriev I.V."/>
            <person name="Jeffries T.W."/>
        </authorList>
    </citation>
    <scope>NUCLEOTIDE SEQUENCE [LARGE SCALE GENOMIC DNA]</scope>
    <source>
        <strain evidence="3 4">NRRL Y-2026</strain>
    </source>
</reference>
<organism evidence="3 4">
    <name type="scientific">Pichia membranifaciens NRRL Y-2026</name>
    <dbReference type="NCBI Taxonomy" id="763406"/>
    <lineage>
        <taxon>Eukaryota</taxon>
        <taxon>Fungi</taxon>
        <taxon>Dikarya</taxon>
        <taxon>Ascomycota</taxon>
        <taxon>Saccharomycotina</taxon>
        <taxon>Pichiomycetes</taxon>
        <taxon>Pichiales</taxon>
        <taxon>Pichiaceae</taxon>
        <taxon>Pichia</taxon>
    </lineage>
</organism>
<dbReference type="AlphaFoldDB" id="A0A1E3NHD7"/>
<evidence type="ECO:0000313" key="4">
    <source>
        <dbReference type="Proteomes" id="UP000094455"/>
    </source>
</evidence>
<feature type="region of interest" description="Disordered" evidence="2">
    <location>
        <begin position="1"/>
        <end position="149"/>
    </location>
</feature>
<protein>
    <submittedName>
        <fullName evidence="3">Uncharacterized protein</fullName>
    </submittedName>
</protein>
<feature type="coiled-coil region" evidence="1">
    <location>
        <begin position="305"/>
        <end position="346"/>
    </location>
</feature>
<feature type="compositionally biased region" description="Polar residues" evidence="2">
    <location>
        <begin position="102"/>
        <end position="114"/>
    </location>
</feature>
<feature type="compositionally biased region" description="Basic and acidic residues" evidence="2">
    <location>
        <begin position="50"/>
        <end position="65"/>
    </location>
</feature>
<dbReference type="GeneID" id="30178047"/>
<dbReference type="OrthoDB" id="3994904at2759"/>
<feature type="compositionally biased region" description="Basic and acidic residues" evidence="2">
    <location>
        <begin position="12"/>
        <end position="25"/>
    </location>
</feature>
<gene>
    <name evidence="3" type="ORF">PICMEDRAFT_16845</name>
</gene>
<evidence type="ECO:0000313" key="3">
    <source>
        <dbReference type="EMBL" id="ODQ45541.1"/>
    </source>
</evidence>
<dbReference type="RefSeq" id="XP_019016654.1">
    <property type="nucleotide sequence ID" value="XM_019161360.1"/>
</dbReference>
<feature type="compositionally biased region" description="Acidic residues" evidence="2">
    <location>
        <begin position="26"/>
        <end position="49"/>
    </location>
</feature>
<keyword evidence="1" id="KW-0175">Coiled coil</keyword>
<accession>A0A1E3NHD7</accession>
<evidence type="ECO:0000256" key="1">
    <source>
        <dbReference type="SAM" id="Coils"/>
    </source>
</evidence>
<evidence type="ECO:0000256" key="2">
    <source>
        <dbReference type="SAM" id="MobiDB-lite"/>
    </source>
</evidence>
<feature type="compositionally biased region" description="Basic and acidic residues" evidence="2">
    <location>
        <begin position="482"/>
        <end position="493"/>
    </location>
</feature>
<feature type="region of interest" description="Disordered" evidence="2">
    <location>
        <begin position="482"/>
        <end position="502"/>
    </location>
</feature>
<name>A0A1E3NHD7_9ASCO</name>
<proteinExistence type="predicted"/>
<feature type="compositionally biased region" description="Polar residues" evidence="2">
    <location>
        <begin position="127"/>
        <end position="137"/>
    </location>
</feature>
<dbReference type="Proteomes" id="UP000094455">
    <property type="component" value="Unassembled WGS sequence"/>
</dbReference>
<dbReference type="EMBL" id="KV454004">
    <property type="protein sequence ID" value="ODQ45541.1"/>
    <property type="molecule type" value="Genomic_DNA"/>
</dbReference>
<keyword evidence="4" id="KW-1185">Reference proteome</keyword>
<feature type="compositionally biased region" description="Acidic residues" evidence="2">
    <location>
        <begin position="1"/>
        <end position="11"/>
    </location>
</feature>
<sequence length="712" mass="80811">MNSTENSDDTGDMIHHGLRQYKEPEQDTDSEQDSTQEVEEFSSFDISDDDVPKSDNQFDEHKEVSPKVFENYETDDERSNLVTADGDSAMNSAPRTPKPDATPSNSKNYTNELHSSFKAADEDTKPSSRLSSDTFETPKTVETRASTMTSDLPSDYSKLMGYGLSLPSASLAKQSKSKLPTKGFKSGSGKTFSKRLSRQTIDDISMDRDSDYNSSAVLQSMDSLFANLSLDDNNHPSNLIPSPNDLVDLQNQLTNCKIQIKLQNDLLRDKIYQSIVDGQNKQELSEELERKIHNSLNSSKLRFQLSHANAEYNSLKEKHEKLLLAIKDLSKSVELLRDQHADLTHNQHEWQRKIDSLILKIETSLNLKKPARITDFNDILETLSSYIATMLDELLESRVAVKASEEHTNKLLETIKAREQELDSIQSDFTKKLQDSEHLNFSYKSKIFDYENLLRSEKSSFSALEAQYSKLQTQYHELENEISNKRKEDEVKSTSRVSQLESQVDNLKKANSALKRSQEGNGPKLDQMIQKVSSHHSAILNSLMTIIDPSSSGNIINACEKLNGDTPYEEIMKVFSVAHNYEISSLNTILKNYQVLVGEKKVHNLQSKTISELQGEVVFLTQKINDLETMKDSETVRIHELQSQNTKLREIVNEKANKVDQLKKLRLEDLKKKWKAAEEALSQTKQGAQMKISELEEELNATKAQLSRYEST</sequence>